<sequence length="72" mass="8286">MELSGKIKITIEADDEDNNYCSKECLYFMPSICNLPSITGGSNYCHYDEIKNKHLRTDTCKELTNGELEEFE</sequence>
<comment type="caution">
    <text evidence="1">The sequence shown here is derived from an EMBL/GenBank/DDBJ whole genome shotgun (WGS) entry which is preliminary data.</text>
</comment>
<dbReference type="RefSeq" id="WP_104617911.1">
    <property type="nucleotide sequence ID" value="NZ_JAWLPZ010000005.1"/>
</dbReference>
<organism evidence="1 2">
    <name type="scientific">Brachyspira murdochii</name>
    <dbReference type="NCBI Taxonomy" id="84378"/>
    <lineage>
        <taxon>Bacteria</taxon>
        <taxon>Pseudomonadati</taxon>
        <taxon>Spirochaetota</taxon>
        <taxon>Spirochaetia</taxon>
        <taxon>Brachyspirales</taxon>
        <taxon>Brachyspiraceae</taxon>
        <taxon>Brachyspira</taxon>
    </lineage>
</organism>
<keyword evidence="2" id="KW-1185">Reference proteome</keyword>
<name>A0ABX5B8K2_9SPIR</name>
<evidence type="ECO:0000313" key="2">
    <source>
        <dbReference type="Proteomes" id="UP000238924"/>
    </source>
</evidence>
<dbReference type="Proteomes" id="UP000238924">
    <property type="component" value="Unassembled WGS sequence"/>
</dbReference>
<accession>A0ABX5B8K2</accession>
<evidence type="ECO:0000313" key="1">
    <source>
        <dbReference type="EMBL" id="PPS22947.1"/>
    </source>
</evidence>
<protein>
    <submittedName>
        <fullName evidence="1">Uncharacterized protein</fullName>
    </submittedName>
</protein>
<proteinExistence type="predicted"/>
<dbReference type="EMBL" id="JJMJ01000028">
    <property type="protein sequence ID" value="PPS22947.1"/>
    <property type="molecule type" value="Genomic_DNA"/>
</dbReference>
<reference evidence="1 2" key="1">
    <citation type="submission" date="2014-04" db="EMBL/GenBank/DDBJ databases">
        <title>Whole genome sequence of 'Brachyspira hampsonii' D13-03603F2.</title>
        <authorList>
            <person name="Patterson A.H."/>
            <person name="Chaban B."/>
            <person name="Fernando C."/>
            <person name="Harding J.C."/>
            <person name="Hill J.E."/>
        </authorList>
    </citation>
    <scope>NUCLEOTIDE SEQUENCE [LARGE SCALE GENOMIC DNA]</scope>
    <source>
        <strain evidence="1 2">D13-03603F2</strain>
    </source>
</reference>
<gene>
    <name evidence="1" type="ORF">DJ52_01760</name>
</gene>